<dbReference type="GO" id="GO:0008705">
    <property type="term" value="F:methionine synthase activity"/>
    <property type="evidence" value="ECO:0007669"/>
    <property type="project" value="TreeGrafter"/>
</dbReference>
<feature type="region of interest" description="Disordered" evidence="7">
    <location>
        <begin position="133"/>
        <end position="159"/>
    </location>
</feature>
<evidence type="ECO:0000256" key="4">
    <source>
        <dbReference type="ARBA" id="ARBA00022691"/>
    </source>
</evidence>
<dbReference type="AlphaFoldDB" id="A0A382W3D4"/>
<feature type="non-terminal residue" evidence="9">
    <location>
        <position position="159"/>
    </location>
</feature>
<feature type="domain" description="Hcy-binding" evidence="8">
    <location>
        <begin position="12"/>
        <end position="159"/>
    </location>
</feature>
<dbReference type="GO" id="GO:0032259">
    <property type="term" value="P:methylation"/>
    <property type="evidence" value="ECO:0007669"/>
    <property type="project" value="UniProtKB-KW"/>
</dbReference>
<sequence>MVMSTDLRPSRASELESLLQSRILILDGAMGTMIQGFRLSEEDFRGDRFADHPQALQGFNDLLCITKPEVVESIHRDYLEAGADIIETNTFNGTAVAMGEYGLAELSFELNETAAKVARKAADDITAKNPARPRFVAGSIGPTNKTTSLSPDVNNPAFR</sequence>
<evidence type="ECO:0000256" key="7">
    <source>
        <dbReference type="SAM" id="MobiDB-lite"/>
    </source>
</evidence>
<organism evidence="9">
    <name type="scientific">marine metagenome</name>
    <dbReference type="NCBI Taxonomy" id="408172"/>
    <lineage>
        <taxon>unclassified sequences</taxon>
        <taxon>metagenomes</taxon>
        <taxon>ecological metagenomes</taxon>
    </lineage>
</organism>
<proteinExistence type="inferred from homology"/>
<dbReference type="EMBL" id="UINC01156299">
    <property type="protein sequence ID" value="SVD52638.1"/>
    <property type="molecule type" value="Genomic_DNA"/>
</dbReference>
<protein>
    <recommendedName>
        <fullName evidence="8">Hcy-binding domain-containing protein</fullName>
    </recommendedName>
</protein>
<dbReference type="GO" id="GO:0046872">
    <property type="term" value="F:metal ion binding"/>
    <property type="evidence" value="ECO:0007669"/>
    <property type="project" value="UniProtKB-KW"/>
</dbReference>
<dbReference type="GO" id="GO:0005829">
    <property type="term" value="C:cytosol"/>
    <property type="evidence" value="ECO:0007669"/>
    <property type="project" value="TreeGrafter"/>
</dbReference>
<evidence type="ECO:0000256" key="5">
    <source>
        <dbReference type="ARBA" id="ARBA00022723"/>
    </source>
</evidence>
<evidence type="ECO:0000313" key="9">
    <source>
        <dbReference type="EMBL" id="SVD52638.1"/>
    </source>
</evidence>
<evidence type="ECO:0000256" key="6">
    <source>
        <dbReference type="ARBA" id="ARBA00023285"/>
    </source>
</evidence>
<dbReference type="InterPro" id="IPR050554">
    <property type="entry name" value="Met_Synthase/Corrinoid"/>
</dbReference>
<gene>
    <name evidence="9" type="ORF">METZ01_LOCUS405492</name>
</gene>
<evidence type="ECO:0000256" key="3">
    <source>
        <dbReference type="ARBA" id="ARBA00022679"/>
    </source>
</evidence>
<keyword evidence="2" id="KW-0489">Methyltransferase</keyword>
<feature type="compositionally biased region" description="Polar residues" evidence="7">
    <location>
        <begin position="141"/>
        <end position="153"/>
    </location>
</feature>
<dbReference type="Gene3D" id="3.20.20.330">
    <property type="entry name" value="Homocysteine-binding-like domain"/>
    <property type="match status" value="1"/>
</dbReference>
<keyword evidence="4" id="KW-0949">S-adenosyl-L-methionine</keyword>
<keyword evidence="3" id="KW-0808">Transferase</keyword>
<dbReference type="PROSITE" id="PS50970">
    <property type="entry name" value="HCY"/>
    <property type="match status" value="1"/>
</dbReference>
<accession>A0A382W3D4</accession>
<dbReference type="GO" id="GO:0050667">
    <property type="term" value="P:homocysteine metabolic process"/>
    <property type="evidence" value="ECO:0007669"/>
    <property type="project" value="TreeGrafter"/>
</dbReference>
<evidence type="ECO:0000259" key="8">
    <source>
        <dbReference type="PROSITE" id="PS50970"/>
    </source>
</evidence>
<evidence type="ECO:0000256" key="1">
    <source>
        <dbReference type="ARBA" id="ARBA00010398"/>
    </source>
</evidence>
<dbReference type="InterPro" id="IPR003726">
    <property type="entry name" value="HCY_dom"/>
</dbReference>
<comment type="similarity">
    <text evidence="1">Belongs to the vitamin-B12 dependent methionine synthase family.</text>
</comment>
<keyword evidence="6" id="KW-0170">Cobalt</keyword>
<dbReference type="Pfam" id="PF02574">
    <property type="entry name" value="S-methyl_trans"/>
    <property type="match status" value="1"/>
</dbReference>
<dbReference type="InterPro" id="IPR036589">
    <property type="entry name" value="HCY_dom_sf"/>
</dbReference>
<name>A0A382W3D4_9ZZZZ</name>
<dbReference type="PANTHER" id="PTHR45833">
    <property type="entry name" value="METHIONINE SYNTHASE"/>
    <property type="match status" value="1"/>
</dbReference>
<evidence type="ECO:0000256" key="2">
    <source>
        <dbReference type="ARBA" id="ARBA00022603"/>
    </source>
</evidence>
<dbReference type="GO" id="GO:0046653">
    <property type="term" value="P:tetrahydrofolate metabolic process"/>
    <property type="evidence" value="ECO:0007669"/>
    <property type="project" value="TreeGrafter"/>
</dbReference>
<dbReference type="PANTHER" id="PTHR45833:SF1">
    <property type="entry name" value="METHIONINE SYNTHASE"/>
    <property type="match status" value="1"/>
</dbReference>
<keyword evidence="5" id="KW-0479">Metal-binding</keyword>
<reference evidence="9" key="1">
    <citation type="submission" date="2018-05" db="EMBL/GenBank/DDBJ databases">
        <authorList>
            <person name="Lanie J.A."/>
            <person name="Ng W.-L."/>
            <person name="Kazmierczak K.M."/>
            <person name="Andrzejewski T.M."/>
            <person name="Davidsen T.M."/>
            <person name="Wayne K.J."/>
            <person name="Tettelin H."/>
            <person name="Glass J.I."/>
            <person name="Rusch D."/>
            <person name="Podicherti R."/>
            <person name="Tsui H.-C.T."/>
            <person name="Winkler M.E."/>
        </authorList>
    </citation>
    <scope>NUCLEOTIDE SEQUENCE</scope>
</reference>
<dbReference type="SUPFAM" id="SSF82282">
    <property type="entry name" value="Homocysteine S-methyltransferase"/>
    <property type="match status" value="1"/>
</dbReference>